<comment type="caution">
    <text evidence="1">The sequence shown here is derived from an EMBL/GenBank/DDBJ whole genome shotgun (WGS) entry which is preliminary data.</text>
</comment>
<feature type="non-terminal residue" evidence="1">
    <location>
        <position position="1"/>
    </location>
</feature>
<accession>A0ABU1AND7</accession>
<gene>
    <name evidence="1" type="ORF">QEH59_13110</name>
</gene>
<sequence length="81" mass="8907">DAADSEWVLSCGDESITFVSFESGFDSNKSFHPGPPRQRNFVATLGVLNIAKAGLNHLELTPRKLLGQGFSVKRITLTPYR</sequence>
<dbReference type="RefSeq" id="WP_308985826.1">
    <property type="nucleotide sequence ID" value="NZ_JARXIC010000023.1"/>
</dbReference>
<proteinExistence type="predicted"/>
<evidence type="ECO:0000313" key="2">
    <source>
        <dbReference type="Proteomes" id="UP001243717"/>
    </source>
</evidence>
<reference evidence="1 2" key="1">
    <citation type="submission" date="2023-04" db="EMBL/GenBank/DDBJ databases">
        <title>A novel bacteria isolated from coastal sediment.</title>
        <authorList>
            <person name="Liu X.-J."/>
            <person name="Du Z.-J."/>
        </authorList>
    </citation>
    <scope>NUCLEOTIDE SEQUENCE [LARGE SCALE GENOMIC DNA]</scope>
    <source>
        <strain evidence="1 2">SDUM461004</strain>
    </source>
</reference>
<name>A0ABU1AND7_9BACT</name>
<dbReference type="EMBL" id="JARXIC010000023">
    <property type="protein sequence ID" value="MDQ8195370.1"/>
    <property type="molecule type" value="Genomic_DNA"/>
</dbReference>
<protein>
    <submittedName>
        <fullName evidence="1">Uncharacterized protein</fullName>
    </submittedName>
</protein>
<dbReference type="Proteomes" id="UP001243717">
    <property type="component" value="Unassembled WGS sequence"/>
</dbReference>
<keyword evidence="2" id="KW-1185">Reference proteome</keyword>
<organism evidence="1 2">
    <name type="scientific">Thalassobacterium sedimentorum</name>
    <dbReference type="NCBI Taxonomy" id="3041258"/>
    <lineage>
        <taxon>Bacteria</taxon>
        <taxon>Pseudomonadati</taxon>
        <taxon>Verrucomicrobiota</taxon>
        <taxon>Opitutia</taxon>
        <taxon>Puniceicoccales</taxon>
        <taxon>Coraliomargaritaceae</taxon>
        <taxon>Thalassobacterium</taxon>
    </lineage>
</organism>
<evidence type="ECO:0000313" key="1">
    <source>
        <dbReference type="EMBL" id="MDQ8195370.1"/>
    </source>
</evidence>